<dbReference type="SUPFAM" id="SSF53244">
    <property type="entry name" value="MurD-like peptide ligases, peptide-binding domain"/>
    <property type="match status" value="1"/>
</dbReference>
<evidence type="ECO:0000256" key="8">
    <source>
        <dbReference type="RuleBase" id="RU003664"/>
    </source>
</evidence>
<comment type="similarity">
    <text evidence="7">Belongs to the MurCDEF family.</text>
</comment>
<dbReference type="GO" id="GO:0005737">
    <property type="term" value="C:cytoplasm"/>
    <property type="evidence" value="ECO:0007669"/>
    <property type="project" value="UniProtKB-SubCell"/>
</dbReference>
<dbReference type="GO" id="GO:0071555">
    <property type="term" value="P:cell wall organization"/>
    <property type="evidence" value="ECO:0007669"/>
    <property type="project" value="UniProtKB-KW"/>
</dbReference>
<dbReference type="GO" id="GO:0008360">
    <property type="term" value="P:regulation of cell shape"/>
    <property type="evidence" value="ECO:0007669"/>
    <property type="project" value="UniProtKB-KW"/>
</dbReference>
<dbReference type="Gene3D" id="3.40.1190.10">
    <property type="entry name" value="Mur-like, catalytic domain"/>
    <property type="match status" value="1"/>
</dbReference>
<dbReference type="GO" id="GO:0008764">
    <property type="term" value="F:UDP-N-acetylmuramoylalanine-D-glutamate ligase activity"/>
    <property type="evidence" value="ECO:0007669"/>
    <property type="project" value="UniProtKB-UniRule"/>
</dbReference>
<dbReference type="Gene3D" id="3.90.190.20">
    <property type="entry name" value="Mur ligase, C-terminal domain"/>
    <property type="match status" value="1"/>
</dbReference>
<keyword evidence="7 8" id="KW-0132">Cell division</keyword>
<keyword evidence="7 8" id="KW-0573">Peptidoglycan synthesis</keyword>
<dbReference type="STRING" id="1072685.IX83_02395"/>
<dbReference type="HOGENOM" id="CLU_032540_1_1_4"/>
<dbReference type="Gene3D" id="3.40.50.720">
    <property type="entry name" value="NAD(P)-binding Rossmann-like Domain"/>
    <property type="match status" value="1"/>
</dbReference>
<keyword evidence="3 7" id="KW-0963">Cytoplasm</keyword>
<dbReference type="InterPro" id="IPR036615">
    <property type="entry name" value="Mur_ligase_C_dom_sf"/>
</dbReference>
<accession>A0A077DGN8</accession>
<dbReference type="InterPro" id="IPR005762">
    <property type="entry name" value="MurD"/>
</dbReference>
<keyword evidence="4 7" id="KW-0436">Ligase</keyword>
<reference evidence="11 12" key="1">
    <citation type="journal article" date="2014" name="BMC Genomics">
        <title>A genomic perspective on a new bacterial genus and species from the Alcaligenaceae family, Basilea psittacipulmonis.</title>
        <authorList>
            <person name="Whiteson K.L."/>
            <person name="Hernandez D."/>
            <person name="Lazarevic V."/>
            <person name="Gaia N."/>
            <person name="Farinelli L."/>
            <person name="Francois P."/>
            <person name="Pilo P."/>
            <person name="Frey J."/>
            <person name="Schrenzel J."/>
        </authorList>
    </citation>
    <scope>NUCLEOTIDE SEQUENCE [LARGE SCALE GENOMIC DNA]</scope>
    <source>
        <strain evidence="11 12">DSM 24701</strain>
    </source>
</reference>
<dbReference type="InterPro" id="IPR004101">
    <property type="entry name" value="Mur_ligase_C"/>
</dbReference>
<evidence type="ECO:0000256" key="4">
    <source>
        <dbReference type="ARBA" id="ARBA00022598"/>
    </source>
</evidence>
<dbReference type="GO" id="GO:0051301">
    <property type="term" value="P:cell division"/>
    <property type="evidence" value="ECO:0007669"/>
    <property type="project" value="UniProtKB-KW"/>
</dbReference>
<evidence type="ECO:0000259" key="9">
    <source>
        <dbReference type="Pfam" id="PF02875"/>
    </source>
</evidence>
<evidence type="ECO:0000313" key="11">
    <source>
        <dbReference type="EMBL" id="AIL32318.1"/>
    </source>
</evidence>
<dbReference type="SUPFAM" id="SSF51984">
    <property type="entry name" value="MurCD N-terminal domain"/>
    <property type="match status" value="1"/>
</dbReference>
<evidence type="ECO:0000256" key="3">
    <source>
        <dbReference type="ARBA" id="ARBA00022490"/>
    </source>
</evidence>
<evidence type="ECO:0000256" key="5">
    <source>
        <dbReference type="ARBA" id="ARBA00022741"/>
    </source>
</evidence>
<keyword evidence="6 7" id="KW-0067">ATP-binding</keyword>
<dbReference type="UniPathway" id="UPA00219"/>
<dbReference type="EMBL" id="CP009238">
    <property type="protein sequence ID" value="AIL32318.1"/>
    <property type="molecule type" value="Genomic_DNA"/>
</dbReference>
<proteinExistence type="inferred from homology"/>
<evidence type="ECO:0000256" key="6">
    <source>
        <dbReference type="ARBA" id="ARBA00022840"/>
    </source>
</evidence>
<feature type="domain" description="Mur ligase central" evidence="10">
    <location>
        <begin position="129"/>
        <end position="335"/>
    </location>
</feature>
<gene>
    <name evidence="7" type="primary">murD</name>
    <name evidence="11" type="ORF">IX83_02395</name>
</gene>
<feature type="domain" description="Mur ligase C-terminal" evidence="9">
    <location>
        <begin position="358"/>
        <end position="471"/>
    </location>
</feature>
<evidence type="ECO:0000256" key="2">
    <source>
        <dbReference type="ARBA" id="ARBA00004752"/>
    </source>
</evidence>
<feature type="binding site" evidence="7">
    <location>
        <begin position="131"/>
        <end position="137"/>
    </location>
    <ligand>
        <name>ATP</name>
        <dbReference type="ChEBI" id="CHEBI:30616"/>
    </ligand>
</feature>
<dbReference type="InterPro" id="IPR013221">
    <property type="entry name" value="Mur_ligase_cen"/>
</dbReference>
<keyword evidence="7 8" id="KW-0133">Cell shape</keyword>
<sequence length="502" mass="56065">MNTYKLPQSLVIFGLGDSGLATAKWALSQGMLVKAIDTREVPPMLETWQALQENHPTMTLQLHQELPKEHELDGFEAIFISPGLSPHQANIKAWIELAREKNVEILSEVSLFDRFIKTQENYHPYIIGITGTNGKTTVTCMVRDMLNACGIDAVAAGNISPPILQVCVDRASNLPQAWVLELSSFQMFFTESLRLDAATVLNVTQDHLDWHKDMDEYYSEKAKLLDMSEVVVINRDDDRIRHYLKKPIQRELTFGISQAKYIGDMGLIHQGDMDWLATVEETDFALPETTPKRKKQTQLIPQERPEGRVVDLMPIDALHVKGRHNISNAMAALLLCRAIGCGWDGLIRALSQYRGQPHRTEFVRTIREVDFIDDSKGTNVGSTVAALNGLMKPTVLILGGVGKGQDFTPLIEPINRYARCVITMGVDAAVIEQDLSTIHVPILRVHSLKEAVQTAMQQAKAGDQVLLSPACASFDMFKGYHHRGQCFVEEVRELALDMGEVA</sequence>
<dbReference type="PANTHER" id="PTHR43692:SF1">
    <property type="entry name" value="UDP-N-ACETYLMURAMOYLALANINE--D-GLUTAMATE LIGASE"/>
    <property type="match status" value="1"/>
</dbReference>
<comment type="catalytic activity">
    <reaction evidence="7 8">
        <text>UDP-N-acetyl-alpha-D-muramoyl-L-alanine + D-glutamate + ATP = UDP-N-acetyl-alpha-D-muramoyl-L-alanyl-D-glutamate + ADP + phosphate + H(+)</text>
        <dbReference type="Rhea" id="RHEA:16429"/>
        <dbReference type="ChEBI" id="CHEBI:15378"/>
        <dbReference type="ChEBI" id="CHEBI:29986"/>
        <dbReference type="ChEBI" id="CHEBI:30616"/>
        <dbReference type="ChEBI" id="CHEBI:43474"/>
        <dbReference type="ChEBI" id="CHEBI:83898"/>
        <dbReference type="ChEBI" id="CHEBI:83900"/>
        <dbReference type="ChEBI" id="CHEBI:456216"/>
        <dbReference type="EC" id="6.3.2.9"/>
    </reaction>
</comment>
<dbReference type="eggNOG" id="COG0771">
    <property type="taxonomic scope" value="Bacteria"/>
</dbReference>
<dbReference type="HAMAP" id="MF_00639">
    <property type="entry name" value="MurD"/>
    <property type="match status" value="1"/>
</dbReference>
<protein>
    <recommendedName>
        <fullName evidence="7 8">UDP-N-acetylmuramoylalanine--D-glutamate ligase</fullName>
        <ecNumber evidence="7 8">6.3.2.9</ecNumber>
    </recommendedName>
    <alternativeName>
        <fullName evidence="7">D-glutamic acid-adding enzyme</fullName>
    </alternativeName>
    <alternativeName>
        <fullName evidence="7">UDP-N-acetylmuramoyl-L-alanyl-D-glutamate synthetase</fullName>
    </alternativeName>
</protein>
<keyword evidence="12" id="KW-1185">Reference proteome</keyword>
<dbReference type="Proteomes" id="UP000028945">
    <property type="component" value="Chromosome"/>
</dbReference>
<keyword evidence="7 8" id="KW-0961">Cell wall biogenesis/degradation</keyword>
<dbReference type="AlphaFoldDB" id="A0A077DGN8"/>
<dbReference type="EC" id="6.3.2.9" evidence="7 8"/>
<name>A0A077DGN8_9BURK</name>
<evidence type="ECO:0000256" key="1">
    <source>
        <dbReference type="ARBA" id="ARBA00004496"/>
    </source>
</evidence>
<keyword evidence="7 8" id="KW-0131">Cell cycle</keyword>
<dbReference type="GO" id="GO:0005524">
    <property type="term" value="F:ATP binding"/>
    <property type="evidence" value="ECO:0007669"/>
    <property type="project" value="UniProtKB-UniRule"/>
</dbReference>
<evidence type="ECO:0000259" key="10">
    <source>
        <dbReference type="Pfam" id="PF08245"/>
    </source>
</evidence>
<comment type="pathway">
    <text evidence="2 7 8">Cell wall biogenesis; peptidoglycan biosynthesis.</text>
</comment>
<comment type="function">
    <text evidence="7 8">Cell wall formation. Catalyzes the addition of glutamate to the nucleotide precursor UDP-N-acetylmuramoyl-L-alanine (UMA).</text>
</comment>
<dbReference type="Pfam" id="PF08245">
    <property type="entry name" value="Mur_ligase_M"/>
    <property type="match status" value="1"/>
</dbReference>
<dbReference type="GO" id="GO:0009252">
    <property type="term" value="P:peptidoglycan biosynthetic process"/>
    <property type="evidence" value="ECO:0007669"/>
    <property type="project" value="UniProtKB-UniRule"/>
</dbReference>
<dbReference type="SUPFAM" id="SSF53623">
    <property type="entry name" value="MurD-like peptide ligases, catalytic domain"/>
    <property type="match status" value="1"/>
</dbReference>
<dbReference type="InterPro" id="IPR036565">
    <property type="entry name" value="Mur-like_cat_sf"/>
</dbReference>
<dbReference type="PANTHER" id="PTHR43692">
    <property type="entry name" value="UDP-N-ACETYLMURAMOYLALANINE--D-GLUTAMATE LIGASE"/>
    <property type="match status" value="1"/>
</dbReference>
<comment type="subcellular location">
    <subcellularLocation>
        <location evidence="1 7 8">Cytoplasm</location>
    </subcellularLocation>
</comment>
<dbReference type="KEGG" id="bpsi:IX83_02395"/>
<dbReference type="Pfam" id="PF02875">
    <property type="entry name" value="Mur_ligase_C"/>
    <property type="match status" value="1"/>
</dbReference>
<organism evidence="11 12">
    <name type="scientific">Basilea psittacipulmonis DSM 24701</name>
    <dbReference type="NCBI Taxonomy" id="1072685"/>
    <lineage>
        <taxon>Bacteria</taxon>
        <taxon>Pseudomonadati</taxon>
        <taxon>Pseudomonadota</taxon>
        <taxon>Betaproteobacteria</taxon>
        <taxon>Burkholderiales</taxon>
        <taxon>Alcaligenaceae</taxon>
        <taxon>Basilea</taxon>
    </lineage>
</organism>
<evidence type="ECO:0000313" key="12">
    <source>
        <dbReference type="Proteomes" id="UP000028945"/>
    </source>
</evidence>
<evidence type="ECO:0000256" key="7">
    <source>
        <dbReference type="HAMAP-Rule" id="MF_00639"/>
    </source>
</evidence>
<dbReference type="NCBIfam" id="TIGR01087">
    <property type="entry name" value="murD"/>
    <property type="match status" value="1"/>
</dbReference>
<keyword evidence="5 7" id="KW-0547">Nucleotide-binding</keyword>
<dbReference type="Pfam" id="PF21799">
    <property type="entry name" value="MurD-like_N"/>
    <property type="match status" value="1"/>
</dbReference>